<protein>
    <submittedName>
        <fullName evidence="1">Uncharacterized protein</fullName>
    </submittedName>
</protein>
<sequence>MQSNSHSYHIHKHTLTGYIVECMLVHVDNRMQNEDMHVSPCTCTIFVRGV</sequence>
<dbReference type="AlphaFoldDB" id="A0AAV5JL82"/>
<keyword evidence="2" id="KW-1185">Reference proteome</keyword>
<dbReference type="EMBL" id="BPVZ01000038">
    <property type="protein sequence ID" value="GKV13258.1"/>
    <property type="molecule type" value="Genomic_DNA"/>
</dbReference>
<gene>
    <name evidence="1" type="ORF">SLEP1_g24298</name>
</gene>
<comment type="caution">
    <text evidence="1">The sequence shown here is derived from an EMBL/GenBank/DDBJ whole genome shotgun (WGS) entry which is preliminary data.</text>
</comment>
<proteinExistence type="predicted"/>
<organism evidence="1 2">
    <name type="scientific">Rubroshorea leprosula</name>
    <dbReference type="NCBI Taxonomy" id="152421"/>
    <lineage>
        <taxon>Eukaryota</taxon>
        <taxon>Viridiplantae</taxon>
        <taxon>Streptophyta</taxon>
        <taxon>Embryophyta</taxon>
        <taxon>Tracheophyta</taxon>
        <taxon>Spermatophyta</taxon>
        <taxon>Magnoliopsida</taxon>
        <taxon>eudicotyledons</taxon>
        <taxon>Gunneridae</taxon>
        <taxon>Pentapetalae</taxon>
        <taxon>rosids</taxon>
        <taxon>malvids</taxon>
        <taxon>Malvales</taxon>
        <taxon>Dipterocarpaceae</taxon>
        <taxon>Rubroshorea</taxon>
    </lineage>
</organism>
<name>A0AAV5JL82_9ROSI</name>
<evidence type="ECO:0000313" key="2">
    <source>
        <dbReference type="Proteomes" id="UP001054252"/>
    </source>
</evidence>
<evidence type="ECO:0000313" key="1">
    <source>
        <dbReference type="EMBL" id="GKV13258.1"/>
    </source>
</evidence>
<dbReference type="Proteomes" id="UP001054252">
    <property type="component" value="Unassembled WGS sequence"/>
</dbReference>
<accession>A0AAV5JL82</accession>
<reference evidence="1 2" key="1">
    <citation type="journal article" date="2021" name="Commun. Biol.">
        <title>The genome of Shorea leprosula (Dipterocarpaceae) highlights the ecological relevance of drought in aseasonal tropical rainforests.</title>
        <authorList>
            <person name="Ng K.K.S."/>
            <person name="Kobayashi M.J."/>
            <person name="Fawcett J.A."/>
            <person name="Hatakeyama M."/>
            <person name="Paape T."/>
            <person name="Ng C.H."/>
            <person name="Ang C.C."/>
            <person name="Tnah L.H."/>
            <person name="Lee C.T."/>
            <person name="Nishiyama T."/>
            <person name="Sese J."/>
            <person name="O'Brien M.J."/>
            <person name="Copetti D."/>
            <person name="Mohd Noor M.I."/>
            <person name="Ong R.C."/>
            <person name="Putra M."/>
            <person name="Sireger I.Z."/>
            <person name="Indrioko S."/>
            <person name="Kosugi Y."/>
            <person name="Izuno A."/>
            <person name="Isagi Y."/>
            <person name="Lee S.L."/>
            <person name="Shimizu K.K."/>
        </authorList>
    </citation>
    <scope>NUCLEOTIDE SEQUENCE [LARGE SCALE GENOMIC DNA]</scope>
    <source>
        <strain evidence="1">214</strain>
    </source>
</reference>